<dbReference type="Gene3D" id="3.40.1740.10">
    <property type="entry name" value="VC0467-like"/>
    <property type="match status" value="1"/>
</dbReference>
<feature type="region of interest" description="Disordered" evidence="1">
    <location>
        <begin position="72"/>
        <end position="91"/>
    </location>
</feature>
<evidence type="ECO:0000313" key="3">
    <source>
        <dbReference type="EMBL" id="GMH70919.1"/>
    </source>
</evidence>
<comment type="caution">
    <text evidence="3">The sequence shown here is derived from an EMBL/GenBank/DDBJ whole genome shotgun (WGS) entry which is preliminary data.</text>
</comment>
<dbReference type="PANTHER" id="PTHR31984">
    <property type="entry name" value="TRANSPORTER, PUTATIVE (DUF179)-RELATED"/>
    <property type="match status" value="1"/>
</dbReference>
<evidence type="ECO:0000256" key="1">
    <source>
        <dbReference type="SAM" id="MobiDB-lite"/>
    </source>
</evidence>
<evidence type="ECO:0000313" key="4">
    <source>
        <dbReference type="Proteomes" id="UP001165122"/>
    </source>
</evidence>
<dbReference type="EMBL" id="BRXW01000631">
    <property type="protein sequence ID" value="GMH70919.1"/>
    <property type="molecule type" value="Genomic_DNA"/>
</dbReference>
<dbReference type="AlphaFoldDB" id="A0A9W7AFF9"/>
<dbReference type="PANTHER" id="PTHR31984:SF17">
    <property type="entry name" value="TRANSCRIPTIONAL REGULATOR"/>
    <property type="match status" value="1"/>
</dbReference>
<proteinExistence type="predicted"/>
<dbReference type="Proteomes" id="UP001165122">
    <property type="component" value="Unassembled WGS sequence"/>
</dbReference>
<evidence type="ECO:0000256" key="2">
    <source>
        <dbReference type="SAM" id="SignalP"/>
    </source>
</evidence>
<dbReference type="InterPro" id="IPR003774">
    <property type="entry name" value="AlgH-like"/>
</dbReference>
<keyword evidence="2" id="KW-0732">Signal</keyword>
<feature type="signal peptide" evidence="2">
    <location>
        <begin position="1"/>
        <end position="19"/>
    </location>
</feature>
<sequence length="341" mass="37263">MLLSSTLLILLLQISFVSTFLNPSFYRQRSLKPPGLNIAERVSIVLTAMEDDDDWEGPSDSEIEAFRKKLEGMSSVPPSASPPPSSDTPTVIPSTAPTNIKEEKYWARPLIAATTGTRDFKIQVGQILLAKPEVFCSPQAPLSTLQKYGLTTSLPPELGPDRIADLLPLILITSTSPFGTSGVLLNRRTGYLLGDLKEEGMGGFCIQPLWFGGTSGGSGMNMVHLAGEEVKGSQKITNDGIYYGGSLEAANTVVTDSSNTLNGFDFKFFVQSTRWLPTQLEGEIKEGMWLMAEVDKRVIFKSRDRQGGKRAKPLWTEVMGLCGECDTFYQSILDEIYKGGS</sequence>
<keyword evidence="4" id="KW-1185">Reference proteome</keyword>
<name>A0A9W7AFF9_9STRA</name>
<dbReference type="SUPFAM" id="SSF143456">
    <property type="entry name" value="VC0467-like"/>
    <property type="match status" value="1"/>
</dbReference>
<dbReference type="OrthoDB" id="272750at2759"/>
<gene>
    <name evidence="3" type="ORF">TrLO_g9342</name>
</gene>
<dbReference type="Pfam" id="PF02622">
    <property type="entry name" value="DUF179"/>
    <property type="match status" value="1"/>
</dbReference>
<protein>
    <submittedName>
        <fullName evidence="3">Uncharacterized protein</fullName>
    </submittedName>
</protein>
<organism evidence="3 4">
    <name type="scientific">Triparma laevis f. longispina</name>
    <dbReference type="NCBI Taxonomy" id="1714387"/>
    <lineage>
        <taxon>Eukaryota</taxon>
        <taxon>Sar</taxon>
        <taxon>Stramenopiles</taxon>
        <taxon>Ochrophyta</taxon>
        <taxon>Bolidophyceae</taxon>
        <taxon>Parmales</taxon>
        <taxon>Triparmaceae</taxon>
        <taxon>Triparma</taxon>
    </lineage>
</organism>
<accession>A0A9W7AFF9</accession>
<feature type="chain" id="PRO_5040809585" evidence="2">
    <location>
        <begin position="20"/>
        <end position="341"/>
    </location>
</feature>
<reference evidence="4" key="1">
    <citation type="journal article" date="2023" name="Commun. Biol.">
        <title>Genome analysis of Parmales, the sister group of diatoms, reveals the evolutionary specialization of diatoms from phago-mixotrophs to photoautotrophs.</title>
        <authorList>
            <person name="Ban H."/>
            <person name="Sato S."/>
            <person name="Yoshikawa S."/>
            <person name="Yamada K."/>
            <person name="Nakamura Y."/>
            <person name="Ichinomiya M."/>
            <person name="Sato N."/>
            <person name="Blanc-Mathieu R."/>
            <person name="Endo H."/>
            <person name="Kuwata A."/>
            <person name="Ogata H."/>
        </authorList>
    </citation>
    <scope>NUCLEOTIDE SEQUENCE [LARGE SCALE GENOMIC DNA]</scope>
    <source>
        <strain evidence="4">NIES 3700</strain>
    </source>
</reference>